<dbReference type="KEGG" id="nti:DNFV4_01848"/>
<dbReference type="AlphaFoldDB" id="A0AA86MYT4"/>
<name>A0AA86MYT4_9BACT</name>
<proteinExistence type="predicted"/>
<dbReference type="EMBL" id="OX365700">
    <property type="protein sequence ID" value="CAI4031425.1"/>
    <property type="molecule type" value="Genomic_DNA"/>
</dbReference>
<gene>
    <name evidence="1" type="ORF">DNFV4_01848</name>
</gene>
<evidence type="ECO:0000313" key="2">
    <source>
        <dbReference type="Proteomes" id="UP001179121"/>
    </source>
</evidence>
<accession>A0AA86MYT4</accession>
<sequence length="141" mass="16396">MAVWIGDGYELGQSVALRREWALWYTPRMSDSGISHHPSAPLKLLPAYLGTDSIEAALATARGRRILWLEILVNDRLDLSPWRNHPPMQEAFQTACRWYSRYSRLITFLFNRAPLPADPGPIDFREYRTFAEALRFAYHHH</sequence>
<dbReference type="RefSeq" id="WP_289268344.1">
    <property type="nucleotide sequence ID" value="NZ_OX365700.1"/>
</dbReference>
<reference evidence="1" key="1">
    <citation type="submission" date="2022-10" db="EMBL/GenBank/DDBJ databases">
        <authorList>
            <person name="Koch H."/>
        </authorList>
    </citation>
    <scope>NUCLEOTIDE SEQUENCE</scope>
    <source>
        <strain evidence="1">DNF</strain>
    </source>
</reference>
<organism evidence="1 2">
    <name type="scientific">Nitrospira tepida</name>
    <dbReference type="NCBI Taxonomy" id="2973512"/>
    <lineage>
        <taxon>Bacteria</taxon>
        <taxon>Pseudomonadati</taxon>
        <taxon>Nitrospirota</taxon>
        <taxon>Nitrospiria</taxon>
        <taxon>Nitrospirales</taxon>
        <taxon>Nitrospiraceae</taxon>
        <taxon>Nitrospira</taxon>
    </lineage>
</organism>
<keyword evidence="2" id="KW-1185">Reference proteome</keyword>
<dbReference type="Proteomes" id="UP001179121">
    <property type="component" value="Chromosome"/>
</dbReference>
<protein>
    <submittedName>
        <fullName evidence="1">Uncharacterized protein</fullName>
    </submittedName>
</protein>
<evidence type="ECO:0000313" key="1">
    <source>
        <dbReference type="EMBL" id="CAI4031425.1"/>
    </source>
</evidence>